<dbReference type="GO" id="GO:0005524">
    <property type="term" value="F:ATP binding"/>
    <property type="evidence" value="ECO:0007669"/>
    <property type="project" value="UniProtKB-KW"/>
</dbReference>
<dbReference type="PANTHER" id="PTHR23077:SF27">
    <property type="entry name" value="ATPASE FAMILY GENE 2 PROTEIN HOMOLOG A"/>
    <property type="match status" value="1"/>
</dbReference>
<evidence type="ECO:0000259" key="3">
    <source>
        <dbReference type="SMART" id="SM00382"/>
    </source>
</evidence>
<keyword evidence="2" id="KW-0067">ATP-binding</keyword>
<dbReference type="PROSITE" id="PS00674">
    <property type="entry name" value="AAA"/>
    <property type="match status" value="1"/>
</dbReference>
<dbReference type="InterPro" id="IPR003959">
    <property type="entry name" value="ATPase_AAA_core"/>
</dbReference>
<evidence type="ECO:0000256" key="1">
    <source>
        <dbReference type="ARBA" id="ARBA00022741"/>
    </source>
</evidence>
<dbReference type="SMART" id="SM00382">
    <property type="entry name" value="AAA"/>
    <property type="match status" value="2"/>
</dbReference>
<feature type="domain" description="AAA+ ATPase" evidence="3">
    <location>
        <begin position="245"/>
        <end position="377"/>
    </location>
</feature>
<dbReference type="Gene3D" id="3.40.50.300">
    <property type="entry name" value="P-loop containing nucleotide triphosphate hydrolases"/>
    <property type="match status" value="2"/>
</dbReference>
<accession>A0A5M9KAM0</accession>
<dbReference type="InterPro" id="IPR027417">
    <property type="entry name" value="P-loop_NTPase"/>
</dbReference>
<dbReference type="PANTHER" id="PTHR23077">
    <property type="entry name" value="AAA-FAMILY ATPASE"/>
    <property type="match status" value="1"/>
</dbReference>
<dbReference type="FunFam" id="3.40.50.300:FF:001721">
    <property type="entry name" value="AAA family ATPase, putative"/>
    <property type="match status" value="1"/>
</dbReference>
<dbReference type="InterPro" id="IPR003593">
    <property type="entry name" value="AAA+_ATPase"/>
</dbReference>
<gene>
    <name evidence="4" type="ORF">EYC84_006120</name>
</gene>
<dbReference type="Pfam" id="PF00004">
    <property type="entry name" value="AAA"/>
    <property type="match status" value="2"/>
</dbReference>
<dbReference type="Proteomes" id="UP000322873">
    <property type="component" value="Unassembled WGS sequence"/>
</dbReference>
<dbReference type="Pfam" id="PF17862">
    <property type="entry name" value="AAA_lid_3"/>
    <property type="match status" value="1"/>
</dbReference>
<evidence type="ECO:0000313" key="5">
    <source>
        <dbReference type="Proteomes" id="UP000322873"/>
    </source>
</evidence>
<dbReference type="InterPro" id="IPR041569">
    <property type="entry name" value="AAA_lid_3"/>
</dbReference>
<reference evidence="4 5" key="1">
    <citation type="submission" date="2019-06" db="EMBL/GenBank/DDBJ databases">
        <title>Genome Sequence of the Brown Rot Fungal Pathogen Monilinia fructicola.</title>
        <authorList>
            <person name="De Miccolis Angelini R.M."/>
            <person name="Landi L."/>
            <person name="Abate D."/>
            <person name="Pollastro S."/>
            <person name="Romanazzi G."/>
            <person name="Faretra F."/>
        </authorList>
    </citation>
    <scope>NUCLEOTIDE SEQUENCE [LARGE SCALE GENOMIC DNA]</scope>
    <source>
        <strain evidence="4 5">Mfrc123</strain>
    </source>
</reference>
<dbReference type="GO" id="GO:0016887">
    <property type="term" value="F:ATP hydrolysis activity"/>
    <property type="evidence" value="ECO:0007669"/>
    <property type="project" value="InterPro"/>
</dbReference>
<comment type="caution">
    <text evidence="4">The sequence shown here is derived from an EMBL/GenBank/DDBJ whole genome shotgun (WGS) entry which is preliminary data.</text>
</comment>
<protein>
    <recommendedName>
        <fullName evidence="3">AAA+ ATPase domain-containing protein</fullName>
    </recommendedName>
</protein>
<dbReference type="AlphaFoldDB" id="A0A5M9KAM0"/>
<proteinExistence type="predicted"/>
<keyword evidence="5" id="KW-1185">Reference proteome</keyword>
<dbReference type="SUPFAM" id="SSF52540">
    <property type="entry name" value="P-loop containing nucleoside triphosphate hydrolases"/>
    <property type="match status" value="2"/>
</dbReference>
<evidence type="ECO:0000256" key="2">
    <source>
        <dbReference type="ARBA" id="ARBA00022840"/>
    </source>
</evidence>
<feature type="domain" description="AAA+ ATPase" evidence="3">
    <location>
        <begin position="506"/>
        <end position="642"/>
    </location>
</feature>
<sequence>MSPETKILELKIRPYQAQSQERPDFKNVARVYVCTDVLLDLQVKSGETCYLWKSSEGEHTRREAVIWLATEKLSRKVVQVSKAFQEACGFRLSDEVLNIAGGGELSVAKEILIKDVGMVEGVMPELKGRVKVGWECILEDLFARAELIYPGMTFRDVLYRREKRTFTVLSIDGSKSGVARYHDEVSSPKLATIAEISGAEALAASNVEHKPLQVVDIAGIDQALEKLNKFLSNFNRQFDFPKLSRSPAVILHGGSGTGKGKTFVLDRIASTEWGKVRKIDRKTKPSEVQKIFKDSKINQPSIIIIDNLESVVTKGGEPLVDITEAICEGLEDLVKDHPPNSLPQVLVIAATSDILKVPASLRKRGMFTTAIALPVPDAAARKAILKSLNPQMSPETRDEILNDFGERTHAYTPEDLARLVDEAQNFAQDRLDNEKNLSEQKFIIAADIEHALLEVRPSAMHDVTLRPPKVKWSDIGGQDRVKEAIQLAIETPLRHPEIMQDFGRSPTKGLLLYGPPGCSKTLTAQAVATEMDFNFFAVKGAELLSKYVGDSERAVRNIFARARAAAPSIIFFDEIESIGGKRDGKNSNNGVNVLTTLLNEMDGIESLKGVTVLAATNKPQDLDLALLRPGRFDELIYVAPPDLAGREAILRARKRESTMGEDVDIAELADLTEGYSGAEMVRICEKAFDAAIERRKKNGTRDRAVMGDFLGAIKTIKRQITTEMVEEFERWAKGE</sequence>
<organism evidence="4 5">
    <name type="scientific">Monilinia fructicola</name>
    <name type="common">Brown rot fungus</name>
    <name type="synonym">Ciboria fructicola</name>
    <dbReference type="NCBI Taxonomy" id="38448"/>
    <lineage>
        <taxon>Eukaryota</taxon>
        <taxon>Fungi</taxon>
        <taxon>Dikarya</taxon>
        <taxon>Ascomycota</taxon>
        <taxon>Pezizomycotina</taxon>
        <taxon>Leotiomycetes</taxon>
        <taxon>Helotiales</taxon>
        <taxon>Sclerotiniaceae</taxon>
        <taxon>Monilinia</taxon>
    </lineage>
</organism>
<dbReference type="InterPro" id="IPR050168">
    <property type="entry name" value="AAA_ATPase_domain"/>
</dbReference>
<name>A0A5M9KAM0_MONFR</name>
<dbReference type="InterPro" id="IPR003960">
    <property type="entry name" value="ATPase_AAA_CS"/>
</dbReference>
<dbReference type="Gene3D" id="1.10.8.60">
    <property type="match status" value="2"/>
</dbReference>
<dbReference type="EMBL" id="VICG01000001">
    <property type="protein sequence ID" value="KAA8575955.1"/>
    <property type="molecule type" value="Genomic_DNA"/>
</dbReference>
<dbReference type="GO" id="GO:0005737">
    <property type="term" value="C:cytoplasm"/>
    <property type="evidence" value="ECO:0007669"/>
    <property type="project" value="TreeGrafter"/>
</dbReference>
<dbReference type="VEuPathDB" id="FungiDB:MFRU_033g00800"/>
<keyword evidence="1" id="KW-0547">Nucleotide-binding</keyword>
<evidence type="ECO:0000313" key="4">
    <source>
        <dbReference type="EMBL" id="KAA8575955.1"/>
    </source>
</evidence>